<dbReference type="RefSeq" id="WP_111200174.1">
    <property type="nucleotide sequence ID" value="NZ_QKVK01000013.1"/>
</dbReference>
<evidence type="ECO:0000256" key="5">
    <source>
        <dbReference type="ARBA" id="ARBA00025050"/>
    </source>
</evidence>
<comment type="caution">
    <text evidence="8">The sequence shown here is derived from an EMBL/GenBank/DDBJ whole genome shotgun (WGS) entry which is preliminary data.</text>
</comment>
<dbReference type="Pfam" id="PF01765">
    <property type="entry name" value="RRF"/>
    <property type="match status" value="1"/>
</dbReference>
<dbReference type="GO" id="GO:0005829">
    <property type="term" value="C:cytosol"/>
    <property type="evidence" value="ECO:0007669"/>
    <property type="project" value="GOC"/>
</dbReference>
<dbReference type="PANTHER" id="PTHR20982">
    <property type="entry name" value="RIBOSOME RECYCLING FACTOR"/>
    <property type="match status" value="1"/>
</dbReference>
<dbReference type="FunFam" id="1.10.132.20:FF:000001">
    <property type="entry name" value="Ribosome-recycling factor"/>
    <property type="match status" value="1"/>
</dbReference>
<keyword evidence="3 6" id="KW-0963">Cytoplasm</keyword>
<protein>
    <recommendedName>
        <fullName evidence="6">Ribosome-recycling factor</fullName>
        <shortName evidence="6">RRF</shortName>
    </recommendedName>
    <alternativeName>
        <fullName evidence="6">Ribosome-releasing factor</fullName>
    </alternativeName>
</protein>
<dbReference type="PANTHER" id="PTHR20982:SF3">
    <property type="entry name" value="MITOCHONDRIAL RIBOSOME RECYCLING FACTOR PSEUDO 1"/>
    <property type="match status" value="1"/>
</dbReference>
<gene>
    <name evidence="6" type="primary">frr</name>
    <name evidence="8" type="ORF">DK847_19245</name>
</gene>
<organism evidence="8 9">
    <name type="scientific">Aestuariivirga litoralis</name>
    <dbReference type="NCBI Taxonomy" id="2650924"/>
    <lineage>
        <taxon>Bacteria</taxon>
        <taxon>Pseudomonadati</taxon>
        <taxon>Pseudomonadota</taxon>
        <taxon>Alphaproteobacteria</taxon>
        <taxon>Hyphomicrobiales</taxon>
        <taxon>Aestuariivirgaceae</taxon>
        <taxon>Aestuariivirga</taxon>
    </lineage>
</organism>
<accession>A0A2W2AIY8</accession>
<evidence type="ECO:0000256" key="1">
    <source>
        <dbReference type="ARBA" id="ARBA00004496"/>
    </source>
</evidence>
<comment type="subcellular location">
    <subcellularLocation>
        <location evidence="1 6">Cytoplasm</location>
    </subcellularLocation>
</comment>
<feature type="domain" description="Ribosome recycling factor" evidence="7">
    <location>
        <begin position="23"/>
        <end position="186"/>
    </location>
</feature>
<dbReference type="GO" id="GO:0002184">
    <property type="term" value="P:cytoplasmic translational termination"/>
    <property type="evidence" value="ECO:0007669"/>
    <property type="project" value="TreeGrafter"/>
</dbReference>
<comment type="similarity">
    <text evidence="2 6">Belongs to the RRF family.</text>
</comment>
<evidence type="ECO:0000256" key="3">
    <source>
        <dbReference type="ARBA" id="ARBA00022490"/>
    </source>
</evidence>
<dbReference type="Gene3D" id="1.10.132.20">
    <property type="entry name" value="Ribosome-recycling factor"/>
    <property type="match status" value="1"/>
</dbReference>
<proteinExistence type="inferred from homology"/>
<dbReference type="InterPro" id="IPR023584">
    <property type="entry name" value="Ribosome_recyc_fac_dom"/>
</dbReference>
<dbReference type="SUPFAM" id="SSF55194">
    <property type="entry name" value="Ribosome recycling factor, RRF"/>
    <property type="match status" value="1"/>
</dbReference>
<dbReference type="NCBIfam" id="TIGR00496">
    <property type="entry name" value="frr"/>
    <property type="match status" value="1"/>
</dbReference>
<dbReference type="InterPro" id="IPR002661">
    <property type="entry name" value="Ribosome_recyc_fac"/>
</dbReference>
<name>A0A2W2AIY8_9HYPH</name>
<dbReference type="Gene3D" id="3.30.1360.40">
    <property type="match status" value="1"/>
</dbReference>
<reference evidence="9" key="1">
    <citation type="submission" date="2018-06" db="EMBL/GenBank/DDBJ databases">
        <title>Aestuariibacter litoralis strain KCTC 52945T.</title>
        <authorList>
            <person name="Li X."/>
            <person name="Salam N."/>
            <person name="Li J.-L."/>
            <person name="Chen Y.-M."/>
            <person name="Yang Z.-W."/>
            <person name="Zhang L.-Y."/>
            <person name="Han M.-X."/>
            <person name="Xiao M."/>
            <person name="Li W.-J."/>
        </authorList>
    </citation>
    <scope>NUCLEOTIDE SEQUENCE [LARGE SCALE GENOMIC DNA]</scope>
    <source>
        <strain evidence="9">KCTC 52945</strain>
    </source>
</reference>
<dbReference type="HAMAP" id="MF_00040">
    <property type="entry name" value="RRF"/>
    <property type="match status" value="1"/>
</dbReference>
<dbReference type="EMBL" id="QKVK01000013">
    <property type="protein sequence ID" value="PZF75241.1"/>
    <property type="molecule type" value="Genomic_DNA"/>
</dbReference>
<comment type="function">
    <text evidence="5 6">Responsible for the release of ribosomes from messenger RNA at the termination of protein biosynthesis. May increase the efficiency of translation by recycling ribosomes from one round of translation to another.</text>
</comment>
<evidence type="ECO:0000256" key="2">
    <source>
        <dbReference type="ARBA" id="ARBA00005912"/>
    </source>
</evidence>
<evidence type="ECO:0000256" key="6">
    <source>
        <dbReference type="HAMAP-Rule" id="MF_00040"/>
    </source>
</evidence>
<dbReference type="InterPro" id="IPR036191">
    <property type="entry name" value="RRF_sf"/>
</dbReference>
<sequence>MAQPQPFDAADIKRRMHGAVDALKHDFGGLRTGRASSSLLEPIHVDAYGANMPLAQVASVSVPEPRMLQINVWDRGLVIAVEKAIRASNLGLNPQTEGQVIRLRMPDLTQERRKELVKVAHTYAEKARVAVRNVRRDGMDHLKQLEKAHLMSEDDHKKKADEVQKMTDDTIKDIEQVLKHKEQEIMQV</sequence>
<keyword evidence="4 6" id="KW-0648">Protein biosynthesis</keyword>
<keyword evidence="9" id="KW-1185">Reference proteome</keyword>
<dbReference type="CDD" id="cd00520">
    <property type="entry name" value="RRF"/>
    <property type="match status" value="1"/>
</dbReference>
<evidence type="ECO:0000313" key="9">
    <source>
        <dbReference type="Proteomes" id="UP000248795"/>
    </source>
</evidence>
<evidence type="ECO:0000259" key="7">
    <source>
        <dbReference type="Pfam" id="PF01765"/>
    </source>
</evidence>
<evidence type="ECO:0000313" key="8">
    <source>
        <dbReference type="EMBL" id="PZF75241.1"/>
    </source>
</evidence>
<dbReference type="GO" id="GO:0043023">
    <property type="term" value="F:ribosomal large subunit binding"/>
    <property type="evidence" value="ECO:0007669"/>
    <property type="project" value="TreeGrafter"/>
</dbReference>
<dbReference type="Proteomes" id="UP000248795">
    <property type="component" value="Unassembled WGS sequence"/>
</dbReference>
<evidence type="ECO:0000256" key="4">
    <source>
        <dbReference type="ARBA" id="ARBA00022917"/>
    </source>
</evidence>
<dbReference type="FunFam" id="3.30.1360.40:FF:000001">
    <property type="entry name" value="Ribosome-recycling factor"/>
    <property type="match status" value="1"/>
</dbReference>
<dbReference type="AlphaFoldDB" id="A0A2W2AIY8"/>